<evidence type="ECO:0000259" key="2">
    <source>
        <dbReference type="Pfam" id="PF13439"/>
    </source>
</evidence>
<dbReference type="Gene3D" id="3.40.50.2000">
    <property type="entry name" value="Glycogen Phosphorylase B"/>
    <property type="match status" value="2"/>
</dbReference>
<dbReference type="Pfam" id="PF13439">
    <property type="entry name" value="Glyco_transf_4"/>
    <property type="match status" value="1"/>
</dbReference>
<evidence type="ECO:0000259" key="1">
    <source>
        <dbReference type="Pfam" id="PF00534"/>
    </source>
</evidence>
<name>A0A7W5DZ25_9BACT</name>
<keyword evidence="3" id="KW-0808">Transferase</keyword>
<feature type="domain" description="Glycosyltransferase subfamily 4-like N-terminal" evidence="2">
    <location>
        <begin position="13"/>
        <end position="213"/>
    </location>
</feature>
<proteinExistence type="predicted"/>
<dbReference type="Pfam" id="PF00534">
    <property type="entry name" value="Glycos_transf_1"/>
    <property type="match status" value="1"/>
</dbReference>
<protein>
    <submittedName>
        <fullName evidence="3">Glycosyltransferase involved in cell wall biosynthesis</fullName>
    </submittedName>
</protein>
<dbReference type="Proteomes" id="UP000536179">
    <property type="component" value="Unassembled WGS sequence"/>
</dbReference>
<dbReference type="SUPFAM" id="SSF53756">
    <property type="entry name" value="UDP-Glycosyltransferase/glycogen phosphorylase"/>
    <property type="match status" value="1"/>
</dbReference>
<feature type="domain" description="Glycosyl transferase family 1" evidence="1">
    <location>
        <begin position="283"/>
        <end position="374"/>
    </location>
</feature>
<dbReference type="GO" id="GO:0016757">
    <property type="term" value="F:glycosyltransferase activity"/>
    <property type="evidence" value="ECO:0007669"/>
    <property type="project" value="InterPro"/>
</dbReference>
<gene>
    <name evidence="3" type="ORF">FHS27_002091</name>
</gene>
<evidence type="ECO:0000313" key="3">
    <source>
        <dbReference type="EMBL" id="MBB3206282.1"/>
    </source>
</evidence>
<comment type="caution">
    <text evidence="3">The sequence shown here is derived from an EMBL/GenBank/DDBJ whole genome shotgun (WGS) entry which is preliminary data.</text>
</comment>
<dbReference type="PANTHER" id="PTHR12526">
    <property type="entry name" value="GLYCOSYLTRANSFERASE"/>
    <property type="match status" value="1"/>
</dbReference>
<dbReference type="InterPro" id="IPR001296">
    <property type="entry name" value="Glyco_trans_1"/>
</dbReference>
<organism evidence="3 4">
    <name type="scientific">Aporhodopirellula rubra</name>
    <dbReference type="NCBI Taxonomy" id="980271"/>
    <lineage>
        <taxon>Bacteria</taxon>
        <taxon>Pseudomonadati</taxon>
        <taxon>Planctomycetota</taxon>
        <taxon>Planctomycetia</taxon>
        <taxon>Pirellulales</taxon>
        <taxon>Pirellulaceae</taxon>
        <taxon>Aporhodopirellula</taxon>
    </lineage>
</organism>
<dbReference type="RefSeq" id="WP_184304675.1">
    <property type="nucleotide sequence ID" value="NZ_JACHXU010000006.1"/>
</dbReference>
<accession>A0A7W5DZ25</accession>
<reference evidence="3 4" key="1">
    <citation type="submission" date="2020-08" db="EMBL/GenBank/DDBJ databases">
        <title>Genomic Encyclopedia of Type Strains, Phase III (KMG-III): the genomes of soil and plant-associated and newly described type strains.</title>
        <authorList>
            <person name="Whitman W."/>
        </authorList>
    </citation>
    <scope>NUCLEOTIDE SEQUENCE [LARGE SCALE GENOMIC DNA]</scope>
    <source>
        <strain evidence="3 4">CECT 8075</strain>
    </source>
</reference>
<evidence type="ECO:0000313" key="4">
    <source>
        <dbReference type="Proteomes" id="UP000536179"/>
    </source>
</evidence>
<dbReference type="EMBL" id="JACHXU010000006">
    <property type="protein sequence ID" value="MBB3206282.1"/>
    <property type="molecule type" value="Genomic_DNA"/>
</dbReference>
<dbReference type="AlphaFoldDB" id="A0A7W5DZ25"/>
<dbReference type="InterPro" id="IPR028098">
    <property type="entry name" value="Glyco_trans_4-like_N"/>
</dbReference>
<sequence length="404" mass="45092">MKIAIIHVSDMGGGAERSVLTLHQSLLDLGHDSRLLVGSKRGNEPGVVEIDRNRPIPGVLRVTRRLESSGLQNLYSPWFRALSSQLAGTDVVHMHSLWKSRENFADLTGVKQIASEFPTVMTLRDSWMLTGHCACPVGCQRWQTGCGRCPDLARTPAVQRDWTAMNWRRKRRTVQRTNLYVTTVSHWLKDEVTKSPIFKEKPIHVVHNSINEDAFQPADREQKRQSLSIPPNRFVVLLVAKGIDGPSYEAIDALNALDPSKFHLLLVSKPNSISTEQLSIPTTILSPRMTEAEMAECYQASDVTVVPSYFETFGRVAAESLFCGTPVIAYRTGGLPEIINDGCCGRTIDPGDTTALINELKTMASHPQQLEEMRAECVAHSRPRFNRNRIATDYLSVYRQAADS</sequence>
<keyword evidence="4" id="KW-1185">Reference proteome</keyword>